<dbReference type="InterPro" id="IPR046673">
    <property type="entry name" value="ToxA_N"/>
</dbReference>
<evidence type="ECO:0000259" key="2">
    <source>
        <dbReference type="Pfam" id="PF20178"/>
    </source>
</evidence>
<protein>
    <recommendedName>
        <fullName evidence="2">Dermonecrotic toxin N-terminal domain-containing protein</fullName>
    </recommendedName>
</protein>
<organism evidence="3 4">
    <name type="scientific">Pseudomonas cyclaminis</name>
    <dbReference type="NCBI Taxonomy" id="2781239"/>
    <lineage>
        <taxon>Bacteria</taxon>
        <taxon>Pseudomonadati</taxon>
        <taxon>Pseudomonadota</taxon>
        <taxon>Gammaproteobacteria</taxon>
        <taxon>Pseudomonadales</taxon>
        <taxon>Pseudomonadaceae</taxon>
        <taxon>Pseudomonas</taxon>
    </lineage>
</organism>
<keyword evidence="4" id="KW-1185">Reference proteome</keyword>
<comment type="caution">
    <text evidence="3">The sequence shown here is derived from an EMBL/GenBank/DDBJ whole genome shotgun (WGS) entry which is preliminary data.</text>
</comment>
<dbReference type="RefSeq" id="WP_193901914.1">
    <property type="nucleotide sequence ID" value="NZ_JADDUM010000295.1"/>
</dbReference>
<dbReference type="Proteomes" id="UP000613075">
    <property type="component" value="Unassembled WGS sequence"/>
</dbReference>
<feature type="region of interest" description="Disordered" evidence="1">
    <location>
        <begin position="404"/>
        <end position="443"/>
    </location>
</feature>
<gene>
    <name evidence="3" type="ORF">IQK56_28755</name>
</gene>
<dbReference type="Pfam" id="PF20178">
    <property type="entry name" value="ToxA_N"/>
    <property type="match status" value="1"/>
</dbReference>
<evidence type="ECO:0000256" key="1">
    <source>
        <dbReference type="SAM" id="MobiDB-lite"/>
    </source>
</evidence>
<evidence type="ECO:0000313" key="3">
    <source>
        <dbReference type="EMBL" id="MBE8594572.1"/>
    </source>
</evidence>
<accession>A0ABR9T073</accession>
<sequence>MTVSAATATTRPISAAPTNANSWDDPKDTYVIKNTRGKFNENLVKDLNSGKMTPDVNKIVEAVLSPGKAGLPKVQVKTFAVDGVQAKDIIFIQRVPPVLDGPNIVLYVPEKDGSSYQSFKTVEDMNAWLKIQANDTTSLKAFTRHFAQDSAPEKQGRVADTLIRFRSNDINAVVGPYANEGGDIFGRLDKEPSAPSAAVNGLTNLKEEHTSPEGRVLYSGLRPGGTKVFFEYDAYGNFQGEDKKGNFYFVKNGLNSPKPLVPMTESAFKQKVRNEALNNVGANDTRGLYEELLKHLEHPSAGIADALQAFGVNKNTADTVERYLDNPFSALLVDLNTNNQIGKVLGVDKQTMDSALKGAGDFAQGFVPYYGQARGLGSLLAKAIRNEPLSVEETRDLADNLALKPDSPALKNLPAPHTPGKPSLPALREPVESPAPEVKAKEAPPIEEPVAAVNHPGFKKVSFEGEEKYFVAETPDAGDGEHYLLRVEAPDDPTKLVSSSKVAKPDENGVWRRRGVSGGSVKAEVLNRIRNPLTPVLDEIAITDIPTTNANGVTQYQHDANHLAVMKRRDVLRKEFGLDNYGAVRSEVFQTKLARQVGTDRDANGKLYGQCAELAAYAAEKVKGVAKEQGYRTYMVQIPETNHTVVLLSKNSYRAAKGWIGDASSSPTP</sequence>
<reference evidence="3 4" key="1">
    <citation type="submission" date="2020-10" db="EMBL/GenBank/DDBJ databases">
        <title>The draft genomes of Cyclamen pathogen Pseudomonas sp.</title>
        <authorList>
            <person name="Fujikawa T."/>
            <person name="Sawada H."/>
        </authorList>
    </citation>
    <scope>NUCLEOTIDE SEQUENCE [LARGE SCALE GENOMIC DNA]</scope>
    <source>
        <strain evidence="3 4">MAFF 301449</strain>
    </source>
</reference>
<proteinExistence type="predicted"/>
<name>A0ABR9T073_9PSED</name>
<dbReference type="EMBL" id="JADDUM010000295">
    <property type="protein sequence ID" value="MBE8594572.1"/>
    <property type="molecule type" value="Genomic_DNA"/>
</dbReference>
<feature type="region of interest" description="Disordered" evidence="1">
    <location>
        <begin position="1"/>
        <end position="21"/>
    </location>
</feature>
<feature type="domain" description="Dermonecrotic toxin N-terminal" evidence="2">
    <location>
        <begin position="36"/>
        <end position="148"/>
    </location>
</feature>
<evidence type="ECO:0000313" key="4">
    <source>
        <dbReference type="Proteomes" id="UP000613075"/>
    </source>
</evidence>